<dbReference type="Gene3D" id="3.30.40.10">
    <property type="entry name" value="Zinc/RING finger domain, C3HC4 (zinc finger)"/>
    <property type="match status" value="3"/>
</dbReference>
<dbReference type="InterPro" id="IPR027370">
    <property type="entry name" value="Znf-RING_euk"/>
</dbReference>
<dbReference type="PROSITE" id="PS50145">
    <property type="entry name" value="ZF_TRAF"/>
    <property type="match status" value="1"/>
</dbReference>
<evidence type="ECO:0000313" key="8">
    <source>
        <dbReference type="EMBL" id="CAI8055945.1"/>
    </source>
</evidence>
<dbReference type="PROSITE" id="PS50089">
    <property type="entry name" value="ZF_RING_2"/>
    <property type="match status" value="1"/>
</dbReference>
<evidence type="ECO:0000256" key="3">
    <source>
        <dbReference type="ARBA" id="ARBA00022833"/>
    </source>
</evidence>
<dbReference type="InterPro" id="IPR013010">
    <property type="entry name" value="Znf_SIAH"/>
</dbReference>
<feature type="zinc finger region" description="TRAF-type" evidence="4">
    <location>
        <begin position="123"/>
        <end position="186"/>
    </location>
</feature>
<dbReference type="SUPFAM" id="SSF49599">
    <property type="entry name" value="TRAF domain-like"/>
    <property type="match status" value="2"/>
</dbReference>
<dbReference type="Pfam" id="PF13445">
    <property type="entry name" value="zf-RING_UBOX"/>
    <property type="match status" value="1"/>
</dbReference>
<dbReference type="InterPro" id="IPR017907">
    <property type="entry name" value="Znf_RING_CS"/>
</dbReference>
<keyword evidence="2 4" id="KW-0863">Zinc-finger</keyword>
<dbReference type="Proteomes" id="UP001174909">
    <property type="component" value="Unassembled WGS sequence"/>
</dbReference>
<evidence type="ECO:0000256" key="1">
    <source>
        <dbReference type="ARBA" id="ARBA00022723"/>
    </source>
</evidence>
<keyword evidence="9" id="KW-1185">Reference proteome</keyword>
<dbReference type="AlphaFoldDB" id="A0AA35XKZ2"/>
<dbReference type="SMART" id="SM00184">
    <property type="entry name" value="RING"/>
    <property type="match status" value="1"/>
</dbReference>
<dbReference type="SUPFAM" id="SSF57850">
    <property type="entry name" value="RING/U-box"/>
    <property type="match status" value="1"/>
</dbReference>
<dbReference type="EMBL" id="CASHTH010004314">
    <property type="protein sequence ID" value="CAI8055945.1"/>
    <property type="molecule type" value="Genomic_DNA"/>
</dbReference>
<dbReference type="GO" id="GO:0008270">
    <property type="term" value="F:zinc ion binding"/>
    <property type="evidence" value="ECO:0007669"/>
    <property type="project" value="UniProtKB-KW"/>
</dbReference>
<feature type="domain" description="SIAH-type" evidence="7">
    <location>
        <begin position="99"/>
        <end position="185"/>
    </location>
</feature>
<comment type="caution">
    <text evidence="8">The sequence shown here is derived from an EMBL/GenBank/DDBJ whole genome shotgun (WGS) entry which is preliminary data.</text>
</comment>
<evidence type="ECO:0000256" key="2">
    <source>
        <dbReference type="ARBA" id="ARBA00022771"/>
    </source>
</evidence>
<dbReference type="InterPro" id="IPR001841">
    <property type="entry name" value="Znf_RING"/>
</dbReference>
<keyword evidence="3 4" id="KW-0862">Zinc</keyword>
<feature type="domain" description="RING-type" evidence="5">
    <location>
        <begin position="32"/>
        <end position="67"/>
    </location>
</feature>
<evidence type="ECO:0000256" key="4">
    <source>
        <dbReference type="PROSITE-ProRule" id="PRU00207"/>
    </source>
</evidence>
<name>A0AA35XKZ2_GEOBA</name>
<accession>A0AA35XKZ2</accession>
<evidence type="ECO:0000313" key="9">
    <source>
        <dbReference type="Proteomes" id="UP001174909"/>
    </source>
</evidence>
<dbReference type="InterPro" id="IPR013083">
    <property type="entry name" value="Znf_RING/FYVE/PHD"/>
</dbReference>
<dbReference type="PANTHER" id="PTHR10131">
    <property type="entry name" value="TNF RECEPTOR ASSOCIATED FACTOR"/>
    <property type="match status" value="1"/>
</dbReference>
<evidence type="ECO:0000259" key="6">
    <source>
        <dbReference type="PROSITE" id="PS50145"/>
    </source>
</evidence>
<dbReference type="PROSITE" id="PS51081">
    <property type="entry name" value="ZF_SIAH"/>
    <property type="match status" value="1"/>
</dbReference>
<dbReference type="InterPro" id="IPR001293">
    <property type="entry name" value="Znf_TRAF"/>
</dbReference>
<sequence>MSGHFQSWDSTEDGGVATLLADESQKSLKVFCALCNQIYHDPHITSCGHTFCRRCASADTEVCPMDSTKLSLLVRNLAVAEEVGELLDSLSIRLQKLASALGTFEVDPNGCPAKIKLGKRGEHEKECGYAPVYCPNSSVCGKMLRSELDEHRKTCQYQRCPHYKYNCRFQGTPEEIEGHLNTCKYEGVKRDATQHGTTGGMRHYCEPSVTLSLSIPFVVLF</sequence>
<evidence type="ECO:0000259" key="7">
    <source>
        <dbReference type="PROSITE" id="PS51081"/>
    </source>
</evidence>
<feature type="domain" description="TRAF-type" evidence="6">
    <location>
        <begin position="123"/>
        <end position="186"/>
    </location>
</feature>
<keyword evidence="1 4" id="KW-0479">Metal-binding</keyword>
<dbReference type="PANTHER" id="PTHR10131:SF94">
    <property type="entry name" value="TNF RECEPTOR-ASSOCIATED FACTOR 4"/>
    <property type="match status" value="1"/>
</dbReference>
<protein>
    <submittedName>
        <fullName evidence="8">E3 ubiquitin-protein ligase TRAF7</fullName>
    </submittedName>
</protein>
<dbReference type="PROSITE" id="PS00518">
    <property type="entry name" value="ZF_RING_1"/>
    <property type="match status" value="1"/>
</dbReference>
<organism evidence="8 9">
    <name type="scientific">Geodia barretti</name>
    <name type="common">Barrett's horny sponge</name>
    <dbReference type="NCBI Taxonomy" id="519541"/>
    <lineage>
        <taxon>Eukaryota</taxon>
        <taxon>Metazoa</taxon>
        <taxon>Porifera</taxon>
        <taxon>Demospongiae</taxon>
        <taxon>Heteroscleromorpha</taxon>
        <taxon>Tetractinellida</taxon>
        <taxon>Astrophorina</taxon>
        <taxon>Geodiidae</taxon>
        <taxon>Geodia</taxon>
    </lineage>
</organism>
<evidence type="ECO:0000259" key="5">
    <source>
        <dbReference type="PROSITE" id="PS50089"/>
    </source>
</evidence>
<dbReference type="Pfam" id="PF02176">
    <property type="entry name" value="zf-TRAF"/>
    <property type="match status" value="1"/>
</dbReference>
<reference evidence="8" key="1">
    <citation type="submission" date="2023-03" db="EMBL/GenBank/DDBJ databases">
        <authorList>
            <person name="Steffen K."/>
            <person name="Cardenas P."/>
        </authorList>
    </citation>
    <scope>NUCLEOTIDE SEQUENCE</scope>
</reference>
<gene>
    <name evidence="8" type="ORF">GBAR_LOCUS30490</name>
</gene>
<proteinExistence type="predicted"/>